<gene>
    <name evidence="2" type="ORF">SM116_01005</name>
</gene>
<protein>
    <submittedName>
        <fullName evidence="2">SUF system NifU family Fe-S cluster assembly protein</fullName>
    </submittedName>
</protein>
<reference evidence="2 3" key="1">
    <citation type="submission" date="2023-11" db="EMBL/GenBank/DDBJ databases">
        <title>Genome sequence of Microbacterium rhizosphaerae KACC 19337.</title>
        <authorList>
            <person name="Choi H."/>
            <person name="Kim S."/>
            <person name="Kim Y."/>
            <person name="Kwon S.-W."/>
            <person name="Heo J."/>
        </authorList>
    </citation>
    <scope>NUCLEOTIDE SEQUENCE [LARGE SCALE GENOMIC DNA]</scope>
    <source>
        <strain evidence="2 3">KACC 19337</strain>
    </source>
</reference>
<dbReference type="Pfam" id="PF01592">
    <property type="entry name" value="NifU_N"/>
    <property type="match status" value="1"/>
</dbReference>
<evidence type="ECO:0000259" key="1">
    <source>
        <dbReference type="Pfam" id="PF01592"/>
    </source>
</evidence>
<accession>A0ABZ0SMN6</accession>
<dbReference type="RefSeq" id="WP_320942607.1">
    <property type="nucleotide sequence ID" value="NZ_BAABEU010000003.1"/>
</dbReference>
<dbReference type="Gene3D" id="3.90.1010.10">
    <property type="match status" value="1"/>
</dbReference>
<dbReference type="CDD" id="cd06664">
    <property type="entry name" value="IscU_like"/>
    <property type="match status" value="1"/>
</dbReference>
<evidence type="ECO:0000313" key="2">
    <source>
        <dbReference type="EMBL" id="WPR89893.1"/>
    </source>
</evidence>
<evidence type="ECO:0000313" key="3">
    <source>
        <dbReference type="Proteomes" id="UP001323798"/>
    </source>
</evidence>
<dbReference type="Proteomes" id="UP001323798">
    <property type="component" value="Chromosome"/>
</dbReference>
<name>A0ABZ0SMN6_9MICO</name>
<dbReference type="SUPFAM" id="SSF82649">
    <property type="entry name" value="SufE/NifU"/>
    <property type="match status" value="1"/>
</dbReference>
<keyword evidence="3" id="KW-1185">Reference proteome</keyword>
<feature type="domain" description="NIF system FeS cluster assembly NifU N-terminal" evidence="1">
    <location>
        <begin position="9"/>
        <end position="127"/>
    </location>
</feature>
<dbReference type="NCBIfam" id="TIGR01994">
    <property type="entry name" value="SUF_scaf_2"/>
    <property type="match status" value="1"/>
</dbReference>
<dbReference type="EMBL" id="CP139368">
    <property type="protein sequence ID" value="WPR89893.1"/>
    <property type="molecule type" value="Genomic_DNA"/>
</dbReference>
<dbReference type="InterPro" id="IPR002871">
    <property type="entry name" value="NIF_FeS_clus_asmbl_NifU_N"/>
</dbReference>
<sequence length="148" mass="15642">MSAGLEGLYQEVILDHARRKVGAGSSEGWAHTHHEVNPTCGDEITVGATVDDGHVHLVWEGRGCSISTASASAMSELVADASPADVHEAIDAFRTMMRSRGEGEPPELLGDAEVFQGVARYVMRVKCAMLPWVALEAALAQAESAAEA</sequence>
<proteinExistence type="predicted"/>
<organism evidence="2 3">
    <name type="scientific">Microbacterium rhizosphaerae</name>
    <dbReference type="NCBI Taxonomy" id="1678237"/>
    <lineage>
        <taxon>Bacteria</taxon>
        <taxon>Bacillati</taxon>
        <taxon>Actinomycetota</taxon>
        <taxon>Actinomycetes</taxon>
        <taxon>Micrococcales</taxon>
        <taxon>Microbacteriaceae</taxon>
        <taxon>Microbacterium</taxon>
    </lineage>
</organism>